<dbReference type="EMBL" id="KL198030">
    <property type="protein sequence ID" value="KDQ15988.1"/>
    <property type="molecule type" value="Genomic_DNA"/>
</dbReference>
<evidence type="ECO:0000313" key="2">
    <source>
        <dbReference type="EMBL" id="KDQ15988.1"/>
    </source>
</evidence>
<evidence type="ECO:0000259" key="1">
    <source>
        <dbReference type="Pfam" id="PF13358"/>
    </source>
</evidence>
<proteinExistence type="predicted"/>
<gene>
    <name evidence="2" type="ORF">BOTBODRAFT_107909</name>
</gene>
<dbReference type="OrthoDB" id="2142724at2759"/>
<dbReference type="InterPro" id="IPR038717">
    <property type="entry name" value="Tc1-like_DDE_dom"/>
</dbReference>
<feature type="non-terminal residue" evidence="2">
    <location>
        <position position="1"/>
    </location>
</feature>
<dbReference type="Proteomes" id="UP000027195">
    <property type="component" value="Unassembled WGS sequence"/>
</dbReference>
<dbReference type="STRING" id="930990.A0A067MJP2"/>
<keyword evidence="3" id="KW-1185">Reference proteome</keyword>
<sequence length="113" mass="12882">RYSILPALSLDGVLHFDIIECAYKSYLFNSFIDTLLDNVNLFPAPNSIIVMDNASIHKSIELQEMVEAWFAWICANRDFVCGELTGKLTCDLYSMLWEAVFTSITAEKAQGWY</sequence>
<feature type="domain" description="Tc1-like transposase DDE" evidence="1">
    <location>
        <begin position="2"/>
        <end position="73"/>
    </location>
</feature>
<protein>
    <recommendedName>
        <fullName evidence="1">Tc1-like transposase DDE domain-containing protein</fullName>
    </recommendedName>
</protein>
<name>A0A067MJP2_BOTB1</name>
<dbReference type="Gene3D" id="3.30.420.10">
    <property type="entry name" value="Ribonuclease H-like superfamily/Ribonuclease H"/>
    <property type="match status" value="1"/>
</dbReference>
<accession>A0A067MJP2</accession>
<evidence type="ECO:0000313" key="3">
    <source>
        <dbReference type="Proteomes" id="UP000027195"/>
    </source>
</evidence>
<dbReference type="InterPro" id="IPR036397">
    <property type="entry name" value="RNaseH_sf"/>
</dbReference>
<organism evidence="2 3">
    <name type="scientific">Botryobasidium botryosum (strain FD-172 SS1)</name>
    <dbReference type="NCBI Taxonomy" id="930990"/>
    <lineage>
        <taxon>Eukaryota</taxon>
        <taxon>Fungi</taxon>
        <taxon>Dikarya</taxon>
        <taxon>Basidiomycota</taxon>
        <taxon>Agaricomycotina</taxon>
        <taxon>Agaricomycetes</taxon>
        <taxon>Cantharellales</taxon>
        <taxon>Botryobasidiaceae</taxon>
        <taxon>Botryobasidium</taxon>
    </lineage>
</organism>
<dbReference type="HOGENOM" id="CLU_056788_10_2_1"/>
<reference evidence="3" key="1">
    <citation type="journal article" date="2014" name="Proc. Natl. Acad. Sci. U.S.A.">
        <title>Extensive sampling of basidiomycete genomes demonstrates inadequacy of the white-rot/brown-rot paradigm for wood decay fungi.</title>
        <authorList>
            <person name="Riley R."/>
            <person name="Salamov A.A."/>
            <person name="Brown D.W."/>
            <person name="Nagy L.G."/>
            <person name="Floudas D."/>
            <person name="Held B.W."/>
            <person name="Levasseur A."/>
            <person name="Lombard V."/>
            <person name="Morin E."/>
            <person name="Otillar R."/>
            <person name="Lindquist E.A."/>
            <person name="Sun H."/>
            <person name="LaButti K.M."/>
            <person name="Schmutz J."/>
            <person name="Jabbour D."/>
            <person name="Luo H."/>
            <person name="Baker S.E."/>
            <person name="Pisabarro A.G."/>
            <person name="Walton J.D."/>
            <person name="Blanchette R.A."/>
            <person name="Henrissat B."/>
            <person name="Martin F."/>
            <person name="Cullen D."/>
            <person name="Hibbett D.S."/>
            <person name="Grigoriev I.V."/>
        </authorList>
    </citation>
    <scope>NUCLEOTIDE SEQUENCE [LARGE SCALE GENOMIC DNA]</scope>
    <source>
        <strain evidence="3">FD-172 SS1</strain>
    </source>
</reference>
<dbReference type="GO" id="GO:0003676">
    <property type="term" value="F:nucleic acid binding"/>
    <property type="evidence" value="ECO:0007669"/>
    <property type="project" value="InterPro"/>
</dbReference>
<dbReference type="Pfam" id="PF13358">
    <property type="entry name" value="DDE_3"/>
    <property type="match status" value="1"/>
</dbReference>
<dbReference type="InParanoid" id="A0A067MJP2"/>
<dbReference type="AlphaFoldDB" id="A0A067MJP2"/>